<dbReference type="PANTHER" id="PTHR35526:SF3">
    <property type="entry name" value="ANTI-SIGMA-F FACTOR RSBW"/>
    <property type="match status" value="1"/>
</dbReference>
<dbReference type="AlphaFoldDB" id="A0A7C9LM75"/>
<reference evidence="4 5" key="1">
    <citation type="submission" date="2019-06" db="EMBL/GenBank/DDBJ databases">
        <title>Enrichment of Autotrophic Halophilic Microorganisms from Red Sea Brine Pool Using Microbial Electrosynthesis System.</title>
        <authorList>
            <person name="Alqahtani M.F."/>
            <person name="Bajracharya S."/>
            <person name="Katuri K.P."/>
            <person name="Ali M."/>
            <person name="Saikaly P.E."/>
        </authorList>
    </citation>
    <scope>NUCLEOTIDE SEQUENCE [LARGE SCALE GENOMIC DNA]</scope>
    <source>
        <strain evidence="4">MES6</strain>
    </source>
</reference>
<dbReference type="CDD" id="cd16936">
    <property type="entry name" value="HATPase_RsbW-like"/>
    <property type="match status" value="1"/>
</dbReference>
<keyword evidence="1" id="KW-0808">Transferase</keyword>
<dbReference type="Pfam" id="PF13581">
    <property type="entry name" value="HATPase_c_2"/>
    <property type="match status" value="1"/>
</dbReference>
<dbReference type="SUPFAM" id="SSF55874">
    <property type="entry name" value="ATPase domain of HSP90 chaperone/DNA topoisomerase II/histidine kinase"/>
    <property type="match status" value="1"/>
</dbReference>
<evidence type="ECO:0000259" key="3">
    <source>
        <dbReference type="Pfam" id="PF13581"/>
    </source>
</evidence>
<dbReference type="EMBL" id="VENJ01000018">
    <property type="protein sequence ID" value="MTJ05339.1"/>
    <property type="molecule type" value="Genomic_DNA"/>
</dbReference>
<dbReference type="GO" id="GO:0004674">
    <property type="term" value="F:protein serine/threonine kinase activity"/>
    <property type="evidence" value="ECO:0007669"/>
    <property type="project" value="UniProtKB-KW"/>
</dbReference>
<feature type="domain" description="Histidine kinase/HSP90-like ATPase" evidence="3">
    <location>
        <begin position="36"/>
        <end position="158"/>
    </location>
</feature>
<organism evidence="4 5">
    <name type="scientific">Sediminimonas qiaohouensis</name>
    <dbReference type="NCBI Taxonomy" id="552061"/>
    <lineage>
        <taxon>Bacteria</taxon>
        <taxon>Pseudomonadati</taxon>
        <taxon>Pseudomonadota</taxon>
        <taxon>Alphaproteobacteria</taxon>
        <taxon>Rhodobacterales</taxon>
        <taxon>Roseobacteraceae</taxon>
        <taxon>Sediminimonas</taxon>
    </lineage>
</organism>
<dbReference type="InterPro" id="IPR050267">
    <property type="entry name" value="Anti-sigma-factor_SerPK"/>
</dbReference>
<evidence type="ECO:0000313" key="5">
    <source>
        <dbReference type="Proteomes" id="UP000483078"/>
    </source>
</evidence>
<comment type="caution">
    <text evidence="4">The sequence shown here is derived from an EMBL/GenBank/DDBJ whole genome shotgun (WGS) entry which is preliminary data.</text>
</comment>
<dbReference type="PANTHER" id="PTHR35526">
    <property type="entry name" value="ANTI-SIGMA-F FACTOR RSBW-RELATED"/>
    <property type="match status" value="1"/>
</dbReference>
<keyword evidence="1" id="KW-0418">Kinase</keyword>
<evidence type="ECO:0000256" key="2">
    <source>
        <dbReference type="SAM" id="MobiDB-lite"/>
    </source>
</evidence>
<evidence type="ECO:0000256" key="1">
    <source>
        <dbReference type="ARBA" id="ARBA00022527"/>
    </source>
</evidence>
<gene>
    <name evidence="4" type="ORF">FH759_11695</name>
</gene>
<dbReference type="GO" id="GO:0005524">
    <property type="term" value="F:ATP binding"/>
    <property type="evidence" value="ECO:0007669"/>
    <property type="project" value="UniProtKB-KW"/>
</dbReference>
<sequence>MRGCNTMPAKADPRHARPPVQSGNNLRLRLNSDEYEIRRSLEQIKAHATRHNADHVMLGTIEIVLAEVLNNIAEHAYASQPRGGPIDITCTATPDAFRFAVLDEGTPLPRGVLQARSMPRQYPPEGPLPEGGFGWDLIRMLSVRLSFTRKHGRNCLSFAVPILKGAMCPKDGR</sequence>
<dbReference type="Proteomes" id="UP000483078">
    <property type="component" value="Unassembled WGS sequence"/>
</dbReference>
<keyword evidence="4" id="KW-0547">Nucleotide-binding</keyword>
<keyword evidence="4" id="KW-0067">ATP-binding</keyword>
<feature type="region of interest" description="Disordered" evidence="2">
    <location>
        <begin position="1"/>
        <end position="25"/>
    </location>
</feature>
<proteinExistence type="predicted"/>
<dbReference type="InterPro" id="IPR036890">
    <property type="entry name" value="HATPase_C_sf"/>
</dbReference>
<name>A0A7C9LM75_9RHOB</name>
<dbReference type="InterPro" id="IPR003594">
    <property type="entry name" value="HATPase_dom"/>
</dbReference>
<dbReference type="Gene3D" id="3.30.565.10">
    <property type="entry name" value="Histidine kinase-like ATPase, C-terminal domain"/>
    <property type="match status" value="1"/>
</dbReference>
<accession>A0A7C9LM75</accession>
<keyword evidence="1" id="KW-0723">Serine/threonine-protein kinase</keyword>
<evidence type="ECO:0000313" key="4">
    <source>
        <dbReference type="EMBL" id="MTJ05339.1"/>
    </source>
</evidence>
<protein>
    <submittedName>
        <fullName evidence="4">ATP-binding protein</fullName>
    </submittedName>
</protein>